<evidence type="ECO:0000313" key="9">
    <source>
        <dbReference type="Proteomes" id="UP000610966"/>
    </source>
</evidence>
<dbReference type="GO" id="GO:0005886">
    <property type="term" value="C:plasma membrane"/>
    <property type="evidence" value="ECO:0007669"/>
    <property type="project" value="UniProtKB-SubCell"/>
</dbReference>
<comment type="caution">
    <text evidence="8">The sequence shown here is derived from an EMBL/GenBank/DDBJ whole genome shotgun (WGS) entry which is preliminary data.</text>
</comment>
<keyword evidence="9" id="KW-1185">Reference proteome</keyword>
<feature type="transmembrane region" description="Helical" evidence="6">
    <location>
        <begin position="96"/>
        <end position="114"/>
    </location>
</feature>
<dbReference type="PANTHER" id="PTHR43701">
    <property type="entry name" value="MEMBRANE TRANSPORTER PROTEIN MJ0441-RELATED"/>
    <property type="match status" value="1"/>
</dbReference>
<dbReference type="EMBL" id="BOOG01000055">
    <property type="protein sequence ID" value="GIH72601.1"/>
    <property type="molecule type" value="Genomic_DNA"/>
</dbReference>
<dbReference type="InterPro" id="IPR051598">
    <property type="entry name" value="TSUP/Inactive_protease-like"/>
</dbReference>
<keyword evidence="3 6" id="KW-0812">Transmembrane</keyword>
<feature type="transmembrane region" description="Helical" evidence="6">
    <location>
        <begin position="42"/>
        <end position="60"/>
    </location>
</feature>
<evidence type="ECO:0000256" key="5">
    <source>
        <dbReference type="ARBA" id="ARBA00023136"/>
    </source>
</evidence>
<evidence type="ECO:0000256" key="3">
    <source>
        <dbReference type="ARBA" id="ARBA00022692"/>
    </source>
</evidence>
<feature type="transmembrane region" description="Helical" evidence="6">
    <location>
        <begin position="72"/>
        <end position="89"/>
    </location>
</feature>
<evidence type="ECO:0000256" key="4">
    <source>
        <dbReference type="ARBA" id="ARBA00022989"/>
    </source>
</evidence>
<evidence type="ECO:0000313" key="8">
    <source>
        <dbReference type="EMBL" id="GIH72601.1"/>
    </source>
</evidence>
<proteinExistence type="inferred from homology"/>
<keyword evidence="4 6" id="KW-1133">Transmembrane helix</keyword>
<accession>A0A8J3W2A9</accession>
<feature type="transmembrane region" description="Helical" evidence="6">
    <location>
        <begin position="198"/>
        <end position="218"/>
    </location>
</feature>
<evidence type="ECO:0000256" key="2">
    <source>
        <dbReference type="ARBA" id="ARBA00009142"/>
    </source>
</evidence>
<feature type="compositionally biased region" description="Basic and acidic residues" evidence="7">
    <location>
        <begin position="304"/>
        <end position="313"/>
    </location>
</feature>
<feature type="transmembrane region" description="Helical" evidence="6">
    <location>
        <begin position="230"/>
        <end position="247"/>
    </location>
</feature>
<evidence type="ECO:0000256" key="1">
    <source>
        <dbReference type="ARBA" id="ARBA00004141"/>
    </source>
</evidence>
<feature type="transmembrane region" description="Helical" evidence="6">
    <location>
        <begin position="259"/>
        <end position="278"/>
    </location>
</feature>
<organism evidence="8 9">
    <name type="scientific">Sphaerimonospora thailandensis</name>
    <dbReference type="NCBI Taxonomy" id="795644"/>
    <lineage>
        <taxon>Bacteria</taxon>
        <taxon>Bacillati</taxon>
        <taxon>Actinomycetota</taxon>
        <taxon>Actinomycetes</taxon>
        <taxon>Streptosporangiales</taxon>
        <taxon>Streptosporangiaceae</taxon>
        <taxon>Sphaerimonospora</taxon>
    </lineage>
</organism>
<comment type="subcellular location">
    <subcellularLocation>
        <location evidence="6">Cell membrane</location>
        <topology evidence="6">Multi-pass membrane protein</topology>
    </subcellularLocation>
    <subcellularLocation>
        <location evidence="1">Membrane</location>
        <topology evidence="1">Multi-pass membrane protein</topology>
    </subcellularLocation>
</comment>
<name>A0A8J3W2A9_9ACTN</name>
<dbReference type="PANTHER" id="PTHR43701:SF2">
    <property type="entry name" value="MEMBRANE TRANSPORTER PROTEIN YJNA-RELATED"/>
    <property type="match status" value="1"/>
</dbReference>
<dbReference type="AlphaFoldDB" id="A0A8J3W2A9"/>
<dbReference type="Pfam" id="PF01925">
    <property type="entry name" value="TauE"/>
    <property type="match status" value="1"/>
</dbReference>
<feature type="transmembrane region" description="Helical" evidence="6">
    <location>
        <begin position="6"/>
        <end position="35"/>
    </location>
</feature>
<keyword evidence="6" id="KW-1003">Cell membrane</keyword>
<dbReference type="Proteomes" id="UP000610966">
    <property type="component" value="Unassembled WGS sequence"/>
</dbReference>
<dbReference type="RefSeq" id="WP_204018255.1">
    <property type="nucleotide sequence ID" value="NZ_BOOG01000055.1"/>
</dbReference>
<dbReference type="InterPro" id="IPR002781">
    <property type="entry name" value="TM_pro_TauE-like"/>
</dbReference>
<feature type="transmembrane region" description="Helical" evidence="6">
    <location>
        <begin position="134"/>
        <end position="163"/>
    </location>
</feature>
<feature type="transmembrane region" description="Helical" evidence="6">
    <location>
        <begin position="170"/>
        <end position="192"/>
    </location>
</feature>
<reference evidence="8" key="1">
    <citation type="submission" date="2021-01" db="EMBL/GenBank/DDBJ databases">
        <title>Whole genome shotgun sequence of Sphaerimonospora thailandensis NBRC 107569.</title>
        <authorList>
            <person name="Komaki H."/>
            <person name="Tamura T."/>
        </authorList>
    </citation>
    <scope>NUCLEOTIDE SEQUENCE</scope>
    <source>
        <strain evidence="8">NBRC 107569</strain>
    </source>
</reference>
<gene>
    <name evidence="8" type="ORF">Mth01_48540</name>
</gene>
<sequence length="329" mass="33329">MLTVTLAGAVVVGLTLGLFGGGGSILTVPLLVYVAGVPARSAIAMSLLMVGVTSAVSAVGHARAGRIRWKTGLIFGAAGMAGAYGGGLLGPHLPEALLLAAFALMMVATAIAMLRGRRTPEHASDRVDLPIPHVLVEGVIVGVVTGLVGAGGGFLVVPALVLLGGLPMSVAVGTSLIVIAMKSFAGFAGYLQSVPIDWSLTLSVTAAAVVGGLIGGQLAGRIQADRLRMAFGWFVLVMGAFVLIQQVSPSLLHSAYGPAALVAAGLLVLVGVAVAAHLRFAPWGRRRTYEGPPPSRPTAGAGPRTDDTRDDHLWNIPPGVLRSPDTGGN</sequence>
<evidence type="ECO:0000256" key="7">
    <source>
        <dbReference type="SAM" id="MobiDB-lite"/>
    </source>
</evidence>
<feature type="region of interest" description="Disordered" evidence="7">
    <location>
        <begin position="287"/>
        <end position="329"/>
    </location>
</feature>
<protein>
    <recommendedName>
        <fullName evidence="6">Probable membrane transporter protein</fullName>
    </recommendedName>
</protein>
<keyword evidence="5 6" id="KW-0472">Membrane</keyword>
<comment type="similarity">
    <text evidence="2 6">Belongs to the 4-toluene sulfonate uptake permease (TSUP) (TC 2.A.102) family.</text>
</comment>
<evidence type="ECO:0000256" key="6">
    <source>
        <dbReference type="RuleBase" id="RU363041"/>
    </source>
</evidence>